<dbReference type="EMBL" id="JBFOLK010000002">
    <property type="protein sequence ID" value="KAL2531280.1"/>
    <property type="molecule type" value="Genomic_DNA"/>
</dbReference>
<dbReference type="Gene3D" id="3.40.605.10">
    <property type="entry name" value="Aldehyde Dehydrogenase, Chain A, domain 1"/>
    <property type="match status" value="1"/>
</dbReference>
<proteinExistence type="predicted"/>
<keyword evidence="3" id="KW-0520">NAD</keyword>
<evidence type="ECO:0000313" key="6">
    <source>
        <dbReference type="EMBL" id="KAL2531280.1"/>
    </source>
</evidence>
<dbReference type="FunFam" id="3.40.309.10:FF:000002">
    <property type="entry name" value="Methylmalonate-semialdehyde dehydrogenase (Acylating)"/>
    <property type="match status" value="1"/>
</dbReference>
<dbReference type="InterPro" id="IPR016163">
    <property type="entry name" value="Ald_DH_C"/>
</dbReference>
<dbReference type="InterPro" id="IPR016162">
    <property type="entry name" value="Ald_DH_N"/>
</dbReference>
<keyword evidence="2" id="KW-0560">Oxidoreductase</keyword>
<dbReference type="GO" id="GO:0004491">
    <property type="term" value="F:methylmalonate-semialdehyde dehydrogenase (acylating, NAD) activity"/>
    <property type="evidence" value="ECO:0007669"/>
    <property type="project" value="UniProtKB-EC"/>
</dbReference>
<evidence type="ECO:0000256" key="1">
    <source>
        <dbReference type="ARBA" id="ARBA00013048"/>
    </source>
</evidence>
<keyword evidence="7" id="KW-1185">Reference proteome</keyword>
<evidence type="ECO:0000259" key="5">
    <source>
        <dbReference type="Pfam" id="PF00171"/>
    </source>
</evidence>
<feature type="region of interest" description="Disordered" evidence="4">
    <location>
        <begin position="1"/>
        <end position="23"/>
    </location>
</feature>
<evidence type="ECO:0000313" key="7">
    <source>
        <dbReference type="Proteomes" id="UP001604336"/>
    </source>
</evidence>
<dbReference type="FunFam" id="3.40.605.10:FF:000003">
    <property type="entry name" value="Methylmalonate-semialdehyde dehydrogenase [acylating]"/>
    <property type="match status" value="1"/>
</dbReference>
<dbReference type="InterPro" id="IPR016161">
    <property type="entry name" value="Ald_DH/histidinol_DH"/>
</dbReference>
<dbReference type="AlphaFoldDB" id="A0ABD1V1U4"/>
<dbReference type="SUPFAM" id="SSF53720">
    <property type="entry name" value="ALDH-like"/>
    <property type="match status" value="1"/>
</dbReference>
<evidence type="ECO:0000256" key="4">
    <source>
        <dbReference type="SAM" id="MobiDB-lite"/>
    </source>
</evidence>
<evidence type="ECO:0000256" key="3">
    <source>
        <dbReference type="ARBA" id="ARBA00023027"/>
    </source>
</evidence>
<gene>
    <name evidence="6" type="ORF">Adt_04631</name>
</gene>
<protein>
    <recommendedName>
        <fullName evidence="1">methylmalonate-semialdehyde dehydrogenase (CoA acylating)</fullName>
        <ecNumber evidence="1">1.2.1.27</ecNumber>
    </recommendedName>
</protein>
<accession>A0ABD1V1U4</accession>
<dbReference type="EC" id="1.2.1.27" evidence="1"/>
<reference evidence="7" key="1">
    <citation type="submission" date="2024-07" db="EMBL/GenBank/DDBJ databases">
        <title>Two chromosome-level genome assemblies of Korean endemic species Abeliophyllum distichum and Forsythia ovata (Oleaceae).</title>
        <authorList>
            <person name="Jang H."/>
        </authorList>
    </citation>
    <scope>NUCLEOTIDE SEQUENCE [LARGE SCALE GENOMIC DNA]</scope>
</reference>
<dbReference type="PANTHER" id="PTHR43866:SF1">
    <property type="entry name" value="METHYLMALONATE-SEMIALDEHYDE DEHYDROGENASE (COA ACYLATING)"/>
    <property type="match status" value="1"/>
</dbReference>
<feature type="domain" description="Aldehyde dehydrogenase" evidence="5">
    <location>
        <begin position="215"/>
        <end position="663"/>
    </location>
</feature>
<evidence type="ECO:0000256" key="2">
    <source>
        <dbReference type="ARBA" id="ARBA00023002"/>
    </source>
</evidence>
<dbReference type="InterPro" id="IPR015590">
    <property type="entry name" value="Aldehyde_DH_dom"/>
</dbReference>
<sequence>MELPCQSEISGQNLMPPPQPGTFQDREDLIKYVRDFGASQGYVVTIKKSKRDRRVLLGCDRGGVYRNRRKIEESKRKRKVSSRLINCPFEAVGKKDEDDVWVLTIKNGEHNHEPLKDMSEHPYSRRFTEEEVWQIKLMTEAGIKPRQVLKALKQTNPDLQSTPRHLYNVKAKIRQGNLSDKSFKSWRPSLSVPVNPSIETSTRIFPVTNYIGGKFVESQACEIIDVINPATQEVISQVPMTTYEEFKAAVSAAKQAFPAWKNTAAPTRRRIMFKLEELIRRDIDKIAMNIAAEQGKTLYGAKSDLLYGLEVVEQTCGMATLQMGEYLPNAANGVDAFCIREPLGVCAGICPSSFPSMIPLWMFPIAVTCGNTFILKSSEQNPGATMMIAALAAEAGLPDGVLNIIHGNREIVDNICDDDDIKAISSFSSNTARMHIYARAAAKGKCIQSNMGVKNHVVVMPDASADATLDALIASGFGASRVQKECELVQRAKALKVNAGTEAGVDIGPVISKESKNRICRLVQSGVESGARLVLDGRHVVVPRYENGNFLGPTIMCNVTANMDCYKEDMLGPVLLCMQAESLEEAIAIVNRSKHGNGASIFTSSGVFARKFQNEVENRLVGINVPVPLTLPFSMFGSEASFASDINFCGKAGVQFFTQIKSVVRQWKELPRRRVSLPYPPPSETEISSQETAMARPPAYESDVHGCETSPAMPPSSNELPSHDVSLPFLPTAEDELANPEAFFSISSTAERELSSREASIIMPPETAMAARDRGVSTSVPPTTERIISTQTSRLGETTLALRQSQNMSSDEGTYRALTSQRISKFSPPVHSMDINVAASPMSERLYIPITCSDEGVSPMPLRNESMGIMSFGHDMQRTDSDRIYMPLFSQQNENIVPTSEGPEVTMHSNPDSIYLSNSHGNDDMGLISLRMGASVHQLPRSLCMSSSYKIDSLPPQTPNTVHTTSDMYLPSAVQRNDRTASTSESIFIPATSQGMYIQTPIITMDEYRGQAVSRTLPTSQEKTG</sequence>
<dbReference type="InterPro" id="IPR010061">
    <property type="entry name" value="MeMal-semiAld_DH"/>
</dbReference>
<dbReference type="PANTHER" id="PTHR43866">
    <property type="entry name" value="MALONATE-SEMIALDEHYDE DEHYDROGENASE"/>
    <property type="match status" value="1"/>
</dbReference>
<name>A0ABD1V1U4_9LAMI</name>
<dbReference type="CDD" id="cd07085">
    <property type="entry name" value="ALDH_F6_MMSDH"/>
    <property type="match status" value="1"/>
</dbReference>
<dbReference type="Gene3D" id="3.40.309.10">
    <property type="entry name" value="Aldehyde Dehydrogenase, Chain A, domain 2"/>
    <property type="match status" value="1"/>
</dbReference>
<dbReference type="NCBIfam" id="TIGR01722">
    <property type="entry name" value="MMSDH"/>
    <property type="match status" value="1"/>
</dbReference>
<comment type="caution">
    <text evidence="6">The sequence shown here is derived from an EMBL/GenBank/DDBJ whole genome shotgun (WGS) entry which is preliminary data.</text>
</comment>
<organism evidence="6 7">
    <name type="scientific">Abeliophyllum distichum</name>
    <dbReference type="NCBI Taxonomy" id="126358"/>
    <lineage>
        <taxon>Eukaryota</taxon>
        <taxon>Viridiplantae</taxon>
        <taxon>Streptophyta</taxon>
        <taxon>Embryophyta</taxon>
        <taxon>Tracheophyta</taxon>
        <taxon>Spermatophyta</taxon>
        <taxon>Magnoliopsida</taxon>
        <taxon>eudicotyledons</taxon>
        <taxon>Gunneridae</taxon>
        <taxon>Pentapetalae</taxon>
        <taxon>asterids</taxon>
        <taxon>lamiids</taxon>
        <taxon>Lamiales</taxon>
        <taxon>Oleaceae</taxon>
        <taxon>Forsythieae</taxon>
        <taxon>Abeliophyllum</taxon>
    </lineage>
</organism>
<dbReference type="Proteomes" id="UP001604336">
    <property type="component" value="Unassembled WGS sequence"/>
</dbReference>
<dbReference type="Pfam" id="PF00171">
    <property type="entry name" value="Aldedh"/>
    <property type="match status" value="1"/>
</dbReference>